<proteinExistence type="predicted"/>
<dbReference type="Pfam" id="PF03203">
    <property type="entry name" value="MerC"/>
    <property type="match status" value="1"/>
</dbReference>
<evidence type="ECO:0000313" key="2">
    <source>
        <dbReference type="EMBL" id="VAW76052.1"/>
    </source>
</evidence>
<name>A0A3B0YL56_9ZZZZ</name>
<reference evidence="2" key="1">
    <citation type="submission" date="2018-06" db="EMBL/GenBank/DDBJ databases">
        <authorList>
            <person name="Zhirakovskaya E."/>
        </authorList>
    </citation>
    <scope>NUCLEOTIDE SEQUENCE</scope>
</reference>
<feature type="transmembrane region" description="Helical" evidence="1">
    <location>
        <begin position="64"/>
        <end position="82"/>
    </location>
</feature>
<evidence type="ECO:0000256" key="1">
    <source>
        <dbReference type="SAM" id="Phobius"/>
    </source>
</evidence>
<evidence type="ECO:0008006" key="3">
    <source>
        <dbReference type="Google" id="ProtNLM"/>
    </source>
</evidence>
<dbReference type="GO" id="GO:0015097">
    <property type="term" value="F:mercury ion transmembrane transporter activity"/>
    <property type="evidence" value="ECO:0007669"/>
    <property type="project" value="InterPro"/>
</dbReference>
<feature type="transmembrane region" description="Helical" evidence="1">
    <location>
        <begin position="20"/>
        <end position="44"/>
    </location>
</feature>
<feature type="transmembrane region" description="Helical" evidence="1">
    <location>
        <begin position="114"/>
        <end position="132"/>
    </location>
</feature>
<protein>
    <recommendedName>
        <fullName evidence="3">Mercuric transport protein, MerC</fullName>
    </recommendedName>
</protein>
<keyword evidence="1" id="KW-1133">Transmembrane helix</keyword>
<keyword evidence="1" id="KW-0472">Membrane</keyword>
<dbReference type="AlphaFoldDB" id="A0A3B0YL56"/>
<keyword evidence="1" id="KW-0812">Transmembrane</keyword>
<dbReference type="InterPro" id="IPR004891">
    <property type="entry name" value="Mercury-R_MerC"/>
</dbReference>
<dbReference type="GO" id="GO:0016020">
    <property type="term" value="C:membrane"/>
    <property type="evidence" value="ECO:0007669"/>
    <property type="project" value="InterPro"/>
</dbReference>
<feature type="transmembrane region" description="Helical" evidence="1">
    <location>
        <begin position="89"/>
        <end position="108"/>
    </location>
</feature>
<accession>A0A3B0YL56</accession>
<organism evidence="2">
    <name type="scientific">hydrothermal vent metagenome</name>
    <dbReference type="NCBI Taxonomy" id="652676"/>
    <lineage>
        <taxon>unclassified sequences</taxon>
        <taxon>metagenomes</taxon>
        <taxon>ecological metagenomes</taxon>
    </lineage>
</organism>
<gene>
    <name evidence="2" type="ORF">MNBD_GAMMA13-1620</name>
</gene>
<sequence>MSAVETVGKAVATPSRLASLLGPLATLPGIGAALLPAITCPACWPAYAGLLSSLGLGFIDFSPWLLPVTVVFLAIALTALAWQGHKRRAYGPLLLGATGSVALVVGKFQFESRVALYTGVALVIVASVWNAWPRKVCSI</sequence>
<dbReference type="EMBL" id="UOFK01000084">
    <property type="protein sequence ID" value="VAW76052.1"/>
    <property type="molecule type" value="Genomic_DNA"/>
</dbReference>